<evidence type="ECO:0000256" key="4">
    <source>
        <dbReference type="ARBA" id="ARBA00024929"/>
    </source>
</evidence>
<keyword evidence="11" id="KW-1185">Reference proteome</keyword>
<evidence type="ECO:0000256" key="5">
    <source>
        <dbReference type="ARBA" id="ARBA00031529"/>
    </source>
</evidence>
<dbReference type="UniPathway" id="UPA00148">
    <property type="reaction ID" value="UER00233"/>
</dbReference>
<name>A0A1T4QA11_9BACT</name>
<dbReference type="RefSeq" id="WP_078790583.1">
    <property type="nucleotide sequence ID" value="NZ_FUWR01000012.1"/>
</dbReference>
<organism evidence="10 11">
    <name type="scientific">Trichlorobacter thiogenes</name>
    <dbReference type="NCBI Taxonomy" id="115783"/>
    <lineage>
        <taxon>Bacteria</taxon>
        <taxon>Pseudomonadati</taxon>
        <taxon>Thermodesulfobacteriota</taxon>
        <taxon>Desulfuromonadia</taxon>
        <taxon>Geobacterales</taxon>
        <taxon>Geobacteraceae</taxon>
        <taxon>Trichlorobacter</taxon>
    </lineage>
</organism>
<dbReference type="NCBIfam" id="TIGR00708">
    <property type="entry name" value="cobA"/>
    <property type="match status" value="1"/>
</dbReference>
<dbReference type="NCBIfam" id="NF004637">
    <property type="entry name" value="PRK05986.1"/>
    <property type="match status" value="1"/>
</dbReference>
<evidence type="ECO:0000256" key="2">
    <source>
        <dbReference type="ARBA" id="ARBA00007487"/>
    </source>
</evidence>
<evidence type="ECO:0000256" key="7">
    <source>
        <dbReference type="ARBA" id="ARBA00033354"/>
    </source>
</evidence>
<dbReference type="SUPFAM" id="SSF52540">
    <property type="entry name" value="P-loop containing nucleoside triphosphate hydrolases"/>
    <property type="match status" value="1"/>
</dbReference>
<dbReference type="PIRSF" id="PIRSF015617">
    <property type="entry name" value="Adensltrnsf_CobA"/>
    <property type="match status" value="1"/>
</dbReference>
<comment type="catalytic activity">
    <reaction evidence="9">
        <text>2 cob(II)alamin + reduced [electron-transfer flavoprotein] + 2 ATP = 2 adenosylcob(III)alamin + 2 triphosphate + oxidized [electron-transfer flavoprotein] + 3 H(+)</text>
        <dbReference type="Rhea" id="RHEA:28671"/>
        <dbReference type="Rhea" id="RHEA-COMP:10685"/>
        <dbReference type="Rhea" id="RHEA-COMP:10686"/>
        <dbReference type="ChEBI" id="CHEBI:15378"/>
        <dbReference type="ChEBI" id="CHEBI:16304"/>
        <dbReference type="ChEBI" id="CHEBI:18036"/>
        <dbReference type="ChEBI" id="CHEBI:18408"/>
        <dbReference type="ChEBI" id="CHEBI:30616"/>
        <dbReference type="ChEBI" id="CHEBI:57692"/>
        <dbReference type="ChEBI" id="CHEBI:58307"/>
        <dbReference type="EC" id="2.5.1.17"/>
    </reaction>
</comment>
<evidence type="ECO:0000256" key="6">
    <source>
        <dbReference type="ARBA" id="ARBA00033334"/>
    </source>
</evidence>
<dbReference type="InterPro" id="IPR027417">
    <property type="entry name" value="P-loop_NTPase"/>
</dbReference>
<keyword evidence="10" id="KW-0808">Transferase</keyword>
<protein>
    <recommendedName>
        <fullName evidence="3">corrinoid adenosyltransferase</fullName>
        <ecNumber evidence="3">2.5.1.17</ecNumber>
    </recommendedName>
    <alternativeName>
        <fullName evidence="5">Cob(II)alamin adenosyltransferase</fullName>
    </alternativeName>
    <alternativeName>
        <fullName evidence="7">Cob(II)yrinic acid a,c-diamide adenosyltransferase</fullName>
    </alternativeName>
    <alternativeName>
        <fullName evidence="6">Cobinamide/cobalamin adenosyltransferase</fullName>
    </alternativeName>
</protein>
<evidence type="ECO:0000256" key="3">
    <source>
        <dbReference type="ARBA" id="ARBA00012454"/>
    </source>
</evidence>
<evidence type="ECO:0000256" key="8">
    <source>
        <dbReference type="ARBA" id="ARBA00048555"/>
    </source>
</evidence>
<dbReference type="STRING" id="115783.SAMN02745119_02311"/>
<dbReference type="CDD" id="cd00561">
    <property type="entry name" value="CobA_ACA"/>
    <property type="match status" value="1"/>
</dbReference>
<evidence type="ECO:0000256" key="9">
    <source>
        <dbReference type="ARBA" id="ARBA00048692"/>
    </source>
</evidence>
<accession>A0A1T4QA11</accession>
<dbReference type="InterPro" id="IPR003724">
    <property type="entry name" value="CblAdoTrfase_CobA"/>
</dbReference>
<proteinExistence type="inferred from homology"/>
<comment type="catalytic activity">
    <reaction evidence="8">
        <text>2 cob(II)yrinate a,c diamide + reduced [electron-transfer flavoprotein] + 2 ATP = 2 adenosylcob(III)yrinate a,c-diamide + 2 triphosphate + oxidized [electron-transfer flavoprotein] + 3 H(+)</text>
        <dbReference type="Rhea" id="RHEA:11528"/>
        <dbReference type="Rhea" id="RHEA-COMP:10685"/>
        <dbReference type="Rhea" id="RHEA-COMP:10686"/>
        <dbReference type="ChEBI" id="CHEBI:15378"/>
        <dbReference type="ChEBI" id="CHEBI:18036"/>
        <dbReference type="ChEBI" id="CHEBI:30616"/>
        <dbReference type="ChEBI" id="CHEBI:57692"/>
        <dbReference type="ChEBI" id="CHEBI:58307"/>
        <dbReference type="ChEBI" id="CHEBI:58503"/>
        <dbReference type="ChEBI" id="CHEBI:58537"/>
        <dbReference type="EC" id="2.5.1.17"/>
    </reaction>
</comment>
<dbReference type="GO" id="GO:0008817">
    <property type="term" value="F:corrinoid adenosyltransferase activity"/>
    <property type="evidence" value="ECO:0007669"/>
    <property type="project" value="UniProtKB-EC"/>
</dbReference>
<dbReference type="GO" id="GO:0005524">
    <property type="term" value="F:ATP binding"/>
    <property type="evidence" value="ECO:0007669"/>
    <property type="project" value="InterPro"/>
</dbReference>
<dbReference type="Pfam" id="PF02572">
    <property type="entry name" value="CobA_CobO_BtuR"/>
    <property type="match status" value="1"/>
</dbReference>
<reference evidence="11" key="1">
    <citation type="submission" date="2017-02" db="EMBL/GenBank/DDBJ databases">
        <authorList>
            <person name="Varghese N."/>
            <person name="Submissions S."/>
        </authorList>
    </citation>
    <scope>NUCLEOTIDE SEQUENCE [LARGE SCALE GENOMIC DNA]</scope>
    <source>
        <strain evidence="11">ATCC BAA-34</strain>
    </source>
</reference>
<dbReference type="PANTHER" id="PTHR46638">
    <property type="entry name" value="CORRINOID ADENOSYLTRANSFERASE"/>
    <property type="match status" value="1"/>
</dbReference>
<dbReference type="PANTHER" id="PTHR46638:SF1">
    <property type="entry name" value="CORRINOID ADENOSYLTRANSFERASE"/>
    <property type="match status" value="1"/>
</dbReference>
<dbReference type="Proteomes" id="UP000190102">
    <property type="component" value="Unassembled WGS sequence"/>
</dbReference>
<sequence>MKEHQHNGLERGCVQIYTGNGKGKTTAALGLSLRALGRGMKVCFFQFIKGGGPYGEQLIADRLGPDFTIIQTGRPGWVNTKDIAEDRRLAQEALLQARDALLSGEYDLFVCDEINGAVGFGLIDVEQVLELIAIKPERVELVLTGRNADDRVVQAADLVTEMREVKHYYQAGVPARTGIEM</sequence>
<dbReference type="EMBL" id="FUWR01000012">
    <property type="protein sequence ID" value="SKA00361.1"/>
    <property type="molecule type" value="Genomic_DNA"/>
</dbReference>
<comment type="pathway">
    <text evidence="1">Cofactor biosynthesis; adenosylcobalamin biosynthesis; adenosylcobalamin from cob(II)yrinate a,c-diamide: step 2/7.</text>
</comment>
<comment type="similarity">
    <text evidence="2">Belongs to the Cob(I)alamin adenosyltransferase family.</text>
</comment>
<gene>
    <name evidence="10" type="ORF">SAMN02745119_02311</name>
</gene>
<dbReference type="GO" id="GO:0009236">
    <property type="term" value="P:cobalamin biosynthetic process"/>
    <property type="evidence" value="ECO:0007669"/>
    <property type="project" value="UniProtKB-UniPathway"/>
</dbReference>
<dbReference type="Gene3D" id="3.40.50.300">
    <property type="entry name" value="P-loop containing nucleotide triphosphate hydrolases"/>
    <property type="match status" value="1"/>
</dbReference>
<dbReference type="AlphaFoldDB" id="A0A1T4QA11"/>
<evidence type="ECO:0000313" key="11">
    <source>
        <dbReference type="Proteomes" id="UP000190102"/>
    </source>
</evidence>
<evidence type="ECO:0000256" key="1">
    <source>
        <dbReference type="ARBA" id="ARBA00005121"/>
    </source>
</evidence>
<dbReference type="OrthoDB" id="9810309at2"/>
<evidence type="ECO:0000313" key="10">
    <source>
        <dbReference type="EMBL" id="SKA00361.1"/>
    </source>
</evidence>
<dbReference type="EC" id="2.5.1.17" evidence="3"/>
<comment type="function">
    <text evidence="4">Required for both de novo synthesis of the corrin ring for the assimilation of exogenous corrinoids. Participates in the adenosylation of a variety of incomplete and complete corrinoids.</text>
</comment>